<dbReference type="InterPro" id="IPR009061">
    <property type="entry name" value="DNA-bd_dom_put_sf"/>
</dbReference>
<keyword evidence="4" id="KW-1185">Reference proteome</keyword>
<organism evidence="3 4">
    <name type="scientific">Hymenobacter ruricola</name>
    <dbReference type="NCBI Taxonomy" id="2791023"/>
    <lineage>
        <taxon>Bacteria</taxon>
        <taxon>Pseudomonadati</taxon>
        <taxon>Bacteroidota</taxon>
        <taxon>Cytophagia</taxon>
        <taxon>Cytophagales</taxon>
        <taxon>Hymenobacteraceae</taxon>
        <taxon>Hymenobacter</taxon>
    </lineage>
</organism>
<evidence type="ECO:0000313" key="3">
    <source>
        <dbReference type="EMBL" id="MBF9221362.1"/>
    </source>
</evidence>
<dbReference type="SUPFAM" id="SSF46955">
    <property type="entry name" value="Putative DNA-binding domain"/>
    <property type="match status" value="1"/>
</dbReference>
<comment type="caution">
    <text evidence="3">The sequence shown here is derived from an EMBL/GenBank/DDBJ whole genome shotgun (WGS) entry which is preliminary data.</text>
</comment>
<feature type="region of interest" description="Disordered" evidence="1">
    <location>
        <begin position="105"/>
        <end position="132"/>
    </location>
</feature>
<dbReference type="EMBL" id="JADQDM010000003">
    <property type="protein sequence ID" value="MBF9221362.1"/>
    <property type="molecule type" value="Genomic_DNA"/>
</dbReference>
<dbReference type="Pfam" id="PF12728">
    <property type="entry name" value="HTH_17"/>
    <property type="match status" value="1"/>
</dbReference>
<evidence type="ECO:0000256" key="1">
    <source>
        <dbReference type="SAM" id="MobiDB-lite"/>
    </source>
</evidence>
<dbReference type="InterPro" id="IPR041657">
    <property type="entry name" value="HTH_17"/>
</dbReference>
<gene>
    <name evidence="3" type="ORF">I2H31_09620</name>
</gene>
<evidence type="ECO:0000259" key="2">
    <source>
        <dbReference type="Pfam" id="PF12728"/>
    </source>
</evidence>
<proteinExistence type="predicted"/>
<evidence type="ECO:0000313" key="4">
    <source>
        <dbReference type="Proteomes" id="UP000618931"/>
    </source>
</evidence>
<protein>
    <submittedName>
        <fullName evidence="3">Helix-turn-helix domain-containing protein</fullName>
    </submittedName>
</protein>
<accession>A0ABS0I374</accession>
<name>A0ABS0I374_9BACT</name>
<dbReference type="Proteomes" id="UP000618931">
    <property type="component" value="Unassembled WGS sequence"/>
</dbReference>
<feature type="domain" description="Helix-turn-helix" evidence="2">
    <location>
        <begin position="63"/>
        <end position="111"/>
    </location>
</feature>
<reference evidence="3 4" key="1">
    <citation type="submission" date="2020-11" db="EMBL/GenBank/DDBJ databases">
        <authorList>
            <person name="Kim M.K."/>
        </authorList>
    </citation>
    <scope>NUCLEOTIDE SEQUENCE [LARGE SCALE GENOMIC DNA]</scope>
    <source>
        <strain evidence="3 4">BT662</strain>
    </source>
</reference>
<sequence length="132" mass="14613">MPPSSPLAAAAPFLLLFSQDEYRTDLRAILREELRQVLREELAAQAVTPTAAARPESPAVQALLSVKEAAAFLDVCVASIHAWKRRGLLPYRKLGSRTLFSPEDLQAALQQPPRLDGRRTTPRRGRGIEKSE</sequence>
<dbReference type="RefSeq" id="WP_196292808.1">
    <property type="nucleotide sequence ID" value="NZ_JADQDM010000003.1"/>
</dbReference>